<dbReference type="RefSeq" id="WP_120693101.1">
    <property type="nucleotide sequence ID" value="NZ_RBNH01000016.1"/>
</dbReference>
<dbReference type="Proteomes" id="UP000273159">
    <property type="component" value="Unassembled WGS sequence"/>
</dbReference>
<dbReference type="InterPro" id="IPR036641">
    <property type="entry name" value="HPT_dom_sf"/>
</dbReference>
<protein>
    <submittedName>
        <fullName evidence="1">Hpt domain-containing protein</fullName>
    </submittedName>
</protein>
<dbReference type="AlphaFoldDB" id="A0A3B0FF86"/>
<dbReference type="GO" id="GO:0000160">
    <property type="term" value="P:phosphorelay signal transduction system"/>
    <property type="evidence" value="ECO:0007669"/>
    <property type="project" value="InterPro"/>
</dbReference>
<reference evidence="2" key="2">
    <citation type="submission" date="2018-10" db="EMBL/GenBank/DDBJ databases">
        <authorList>
            <person name="Wang Y."/>
            <person name="Wang J."/>
            <person name="Yang X."/>
            <person name="Wang Z."/>
            <person name="Huang Y."/>
        </authorList>
    </citation>
    <scope>NUCLEOTIDE SEQUENCE [LARGE SCALE GENOMIC DNA]</scope>
    <source>
        <strain evidence="2">J015</strain>
    </source>
</reference>
<organism evidence="1 2">
    <name type="scientific">Pseudarthrobacter phenanthrenivorans</name>
    <name type="common">Arthrobacter phenanthrenivorans</name>
    <dbReference type="NCBI Taxonomy" id="361575"/>
    <lineage>
        <taxon>Bacteria</taxon>
        <taxon>Bacillati</taxon>
        <taxon>Actinomycetota</taxon>
        <taxon>Actinomycetes</taxon>
        <taxon>Micrococcales</taxon>
        <taxon>Micrococcaceae</taxon>
        <taxon>Pseudarthrobacter</taxon>
    </lineage>
</organism>
<dbReference type="SUPFAM" id="SSF47226">
    <property type="entry name" value="Histidine-containing phosphotransfer domain, HPT domain"/>
    <property type="match status" value="1"/>
</dbReference>
<gene>
    <name evidence="1" type="ORF">D7Z96_15685</name>
</gene>
<reference evidence="1 2" key="1">
    <citation type="submission" date="2018-10" db="EMBL/GenBank/DDBJ databases">
        <title>Genome-guide identification and characterization of bacteria that degrade polycyclic aromatic hydrocarbons and resist hexavalent chromium simultaneously.</title>
        <authorList>
            <person name="Feng H."/>
        </authorList>
    </citation>
    <scope>NUCLEOTIDE SEQUENCE [LARGE SCALE GENOMIC DNA]</scope>
    <source>
        <strain evidence="1 2">J015</strain>
    </source>
</reference>
<comment type="caution">
    <text evidence="1">The sequence shown here is derived from an EMBL/GenBank/DDBJ whole genome shotgun (WGS) entry which is preliminary data.</text>
</comment>
<accession>A0A3B0FF86</accession>
<name>A0A3B0FF86_PSEPS</name>
<dbReference type="EMBL" id="RBNH01000016">
    <property type="protein sequence ID" value="RKO21533.1"/>
    <property type="molecule type" value="Genomic_DNA"/>
</dbReference>
<proteinExistence type="predicted"/>
<evidence type="ECO:0000313" key="1">
    <source>
        <dbReference type="EMBL" id="RKO21533.1"/>
    </source>
</evidence>
<evidence type="ECO:0000313" key="2">
    <source>
        <dbReference type="Proteomes" id="UP000273159"/>
    </source>
</evidence>
<dbReference type="Gene3D" id="1.20.120.160">
    <property type="entry name" value="HPT domain"/>
    <property type="match status" value="1"/>
</dbReference>
<sequence>MLQYGGMAGSVQEDGEAFPLVDPDVLAELGDKLGSPAMAARFASDYLGLWDSRLHRLLAGFARGDIPAALDAVISIRVSSAMVGGHRLAWLAGQLEEAVSCGDLAAGRELLDGVAGCGRETVAELRLIQADTPAGALA</sequence>